<organism evidence="6 7">
    <name type="scientific">Paracoccus tibetensis</name>
    <dbReference type="NCBI Taxonomy" id="336292"/>
    <lineage>
        <taxon>Bacteria</taxon>
        <taxon>Pseudomonadati</taxon>
        <taxon>Pseudomonadota</taxon>
        <taxon>Alphaproteobacteria</taxon>
        <taxon>Rhodobacterales</taxon>
        <taxon>Paracoccaceae</taxon>
        <taxon>Paracoccus</taxon>
    </lineage>
</organism>
<dbReference type="AlphaFoldDB" id="A0A1G5C5U8"/>
<dbReference type="GO" id="GO:0006865">
    <property type="term" value="P:amino acid transport"/>
    <property type="evidence" value="ECO:0007669"/>
    <property type="project" value="UniProtKB-KW"/>
</dbReference>
<dbReference type="InterPro" id="IPR028082">
    <property type="entry name" value="Peripla_BP_I"/>
</dbReference>
<evidence type="ECO:0000256" key="2">
    <source>
        <dbReference type="ARBA" id="ARBA00022729"/>
    </source>
</evidence>
<dbReference type="Gene3D" id="3.40.50.2300">
    <property type="match status" value="2"/>
</dbReference>
<gene>
    <name evidence="6" type="ORF">SAMN05660710_00417</name>
</gene>
<sequence length="430" mass="45454">MSLSRRLLLGAAMAGLAAPALAQTAPRLRVGAVLPLGGPDLPLAPANLGRPARAALDGLTLSAEDAAQNAGLFGGGVDLLVANAPTAEAARRAAARLIAHDRVSVLVGGFTAEDALALSETAAATGTLFLNIAAPQDALRRICDPLTFHVEASAAMYLDALAGWFVRAGHRRWMVVHSDDADGQALMARLDSRLGGAHWGARLAGAVAVDPAARDLRAAAREMARTDADMVLLLTDWMTQLDLLAAAESVGTPLPVTGFPWAAAQTRWFYGASRQAAPEAGRSYRATLWEPTLDSYGARELNARFAARWGRPMDAPAWAGYQAVKIATEANLRTSSLSGRDLAAWLSDPATVFDLHKGIGASFRPWDRQLRQSLYLVQIAAAAEGGSELERLEARAALTGELPAIYMPGTDPVQRLDQIGDMARDMPRCG</sequence>
<dbReference type="InterPro" id="IPR051010">
    <property type="entry name" value="BCAA_transport"/>
</dbReference>
<keyword evidence="3" id="KW-0029">Amino-acid transport</keyword>
<evidence type="ECO:0000313" key="7">
    <source>
        <dbReference type="Proteomes" id="UP000199502"/>
    </source>
</evidence>
<dbReference type="Pfam" id="PF13458">
    <property type="entry name" value="Peripla_BP_6"/>
    <property type="match status" value="1"/>
</dbReference>
<name>A0A1G5C5U8_9RHOB</name>
<evidence type="ECO:0000256" key="1">
    <source>
        <dbReference type="ARBA" id="ARBA00010062"/>
    </source>
</evidence>
<feature type="chain" id="PRO_5011740726" evidence="4">
    <location>
        <begin position="23"/>
        <end position="430"/>
    </location>
</feature>
<dbReference type="PROSITE" id="PS51318">
    <property type="entry name" value="TAT"/>
    <property type="match status" value="1"/>
</dbReference>
<dbReference type="PANTHER" id="PTHR30483:SF6">
    <property type="entry name" value="PERIPLASMIC BINDING PROTEIN OF ABC TRANSPORTER FOR NATURAL AMINO ACIDS"/>
    <property type="match status" value="1"/>
</dbReference>
<dbReference type="PANTHER" id="PTHR30483">
    <property type="entry name" value="LEUCINE-SPECIFIC-BINDING PROTEIN"/>
    <property type="match status" value="1"/>
</dbReference>
<evidence type="ECO:0000259" key="5">
    <source>
        <dbReference type="Pfam" id="PF13458"/>
    </source>
</evidence>
<comment type="similarity">
    <text evidence="1">Belongs to the leucine-binding protein family.</text>
</comment>
<dbReference type="InterPro" id="IPR028081">
    <property type="entry name" value="Leu-bd"/>
</dbReference>
<keyword evidence="2 4" id="KW-0732">Signal</keyword>
<feature type="domain" description="Leucine-binding protein" evidence="5">
    <location>
        <begin position="29"/>
        <end position="381"/>
    </location>
</feature>
<evidence type="ECO:0000256" key="4">
    <source>
        <dbReference type="SAM" id="SignalP"/>
    </source>
</evidence>
<evidence type="ECO:0000256" key="3">
    <source>
        <dbReference type="ARBA" id="ARBA00022970"/>
    </source>
</evidence>
<dbReference type="OrthoDB" id="5794591at2"/>
<reference evidence="6 7" key="1">
    <citation type="submission" date="2016-10" db="EMBL/GenBank/DDBJ databases">
        <authorList>
            <person name="de Groot N.N."/>
        </authorList>
    </citation>
    <scope>NUCLEOTIDE SEQUENCE [LARGE SCALE GENOMIC DNA]</scope>
    <source>
        <strain evidence="6 7">CGMCC 1.8925</strain>
    </source>
</reference>
<dbReference type="EMBL" id="FMVT01000001">
    <property type="protein sequence ID" value="SCX97664.1"/>
    <property type="molecule type" value="Genomic_DNA"/>
</dbReference>
<accession>A0A1G5C5U8</accession>
<dbReference type="STRING" id="336292.SAMN05660710_00417"/>
<dbReference type="RefSeq" id="WP_090739832.1">
    <property type="nucleotide sequence ID" value="NZ_FMVT01000001.1"/>
</dbReference>
<dbReference type="Proteomes" id="UP000199502">
    <property type="component" value="Unassembled WGS sequence"/>
</dbReference>
<keyword evidence="7" id="KW-1185">Reference proteome</keyword>
<protein>
    <submittedName>
        <fullName evidence="6">Amino acid/amide ABC transporter substrate-binding protein, HAAT family</fullName>
    </submittedName>
</protein>
<dbReference type="InterPro" id="IPR006311">
    <property type="entry name" value="TAT_signal"/>
</dbReference>
<keyword evidence="3" id="KW-0813">Transport</keyword>
<dbReference type="CDD" id="cd06268">
    <property type="entry name" value="PBP1_ABC_transporter_LIVBP-like"/>
    <property type="match status" value="1"/>
</dbReference>
<evidence type="ECO:0000313" key="6">
    <source>
        <dbReference type="EMBL" id="SCX97664.1"/>
    </source>
</evidence>
<proteinExistence type="inferred from homology"/>
<dbReference type="SUPFAM" id="SSF53822">
    <property type="entry name" value="Periplasmic binding protein-like I"/>
    <property type="match status" value="1"/>
</dbReference>
<feature type="signal peptide" evidence="4">
    <location>
        <begin position="1"/>
        <end position="22"/>
    </location>
</feature>